<comment type="caution">
    <text evidence="2">The sequence shown here is derived from an EMBL/GenBank/DDBJ whole genome shotgun (WGS) entry which is preliminary data.</text>
</comment>
<evidence type="ECO:0000313" key="3">
    <source>
        <dbReference type="Proteomes" id="UP001597383"/>
    </source>
</evidence>
<sequence length="253" mass="28312">MRKILFITALVLGMILTTALPTFAEENNSFQTFTLEATEDSIKTFDEVSMIVHNDKSYTVTVENEIPNVESLAENYQIEVNPDTKQYQVVEYNNDNLSISSKDESEVIVSPNARNTRYIRVQATTDDPIGANLAWTINRLVWDYDQTSAYKNSRSGSNCNAANPSSLGTHWYISSCTFSSYSIIDGGRTVTSKLTGSYYNYDFMDNNKRTDVTHNVYLEGYKDGSSYYSATWSKSGEGSGLLDLDVTVNRGTP</sequence>
<dbReference type="Proteomes" id="UP001597383">
    <property type="component" value="Unassembled WGS sequence"/>
</dbReference>
<keyword evidence="3" id="KW-1185">Reference proteome</keyword>
<gene>
    <name evidence="2" type="ORF">ACFSJF_08115</name>
</gene>
<keyword evidence="1" id="KW-0732">Signal</keyword>
<evidence type="ECO:0000256" key="1">
    <source>
        <dbReference type="SAM" id="SignalP"/>
    </source>
</evidence>
<evidence type="ECO:0000313" key="2">
    <source>
        <dbReference type="EMBL" id="MFD2044225.1"/>
    </source>
</evidence>
<dbReference type="EMBL" id="JBHUHQ010000014">
    <property type="protein sequence ID" value="MFD2044225.1"/>
    <property type="molecule type" value="Genomic_DNA"/>
</dbReference>
<feature type="signal peptide" evidence="1">
    <location>
        <begin position="1"/>
        <end position="24"/>
    </location>
</feature>
<dbReference type="RefSeq" id="WP_377556538.1">
    <property type="nucleotide sequence ID" value="NZ_JBHUHQ010000014.1"/>
</dbReference>
<proteinExistence type="predicted"/>
<protein>
    <submittedName>
        <fullName evidence="2">Uncharacterized protein</fullName>
    </submittedName>
</protein>
<organism evidence="2 3">
    <name type="scientific">Ornithinibacillus salinisoli</name>
    <dbReference type="NCBI Taxonomy" id="1848459"/>
    <lineage>
        <taxon>Bacteria</taxon>
        <taxon>Bacillati</taxon>
        <taxon>Bacillota</taxon>
        <taxon>Bacilli</taxon>
        <taxon>Bacillales</taxon>
        <taxon>Bacillaceae</taxon>
        <taxon>Ornithinibacillus</taxon>
    </lineage>
</organism>
<reference evidence="3" key="1">
    <citation type="journal article" date="2019" name="Int. J. Syst. Evol. Microbiol.">
        <title>The Global Catalogue of Microorganisms (GCM) 10K type strain sequencing project: providing services to taxonomists for standard genome sequencing and annotation.</title>
        <authorList>
            <consortium name="The Broad Institute Genomics Platform"/>
            <consortium name="The Broad Institute Genome Sequencing Center for Infectious Disease"/>
            <person name="Wu L."/>
            <person name="Ma J."/>
        </authorList>
    </citation>
    <scope>NUCLEOTIDE SEQUENCE [LARGE SCALE GENOMIC DNA]</scope>
    <source>
        <strain evidence="3">R28</strain>
    </source>
</reference>
<accession>A0ABW4W055</accession>
<name>A0ABW4W055_9BACI</name>
<feature type="chain" id="PRO_5045064655" evidence="1">
    <location>
        <begin position="25"/>
        <end position="253"/>
    </location>
</feature>